<evidence type="ECO:0000313" key="2">
    <source>
        <dbReference type="EMBL" id="KKN65523.1"/>
    </source>
</evidence>
<gene>
    <name evidence="2" type="ORF">LCGC14_0480490</name>
</gene>
<keyword evidence="1" id="KW-0472">Membrane</keyword>
<evidence type="ECO:0008006" key="3">
    <source>
        <dbReference type="Google" id="ProtNLM"/>
    </source>
</evidence>
<comment type="caution">
    <text evidence="2">The sequence shown here is derived from an EMBL/GenBank/DDBJ whole genome shotgun (WGS) entry which is preliminary data.</text>
</comment>
<evidence type="ECO:0000256" key="1">
    <source>
        <dbReference type="SAM" id="Phobius"/>
    </source>
</evidence>
<name>A0A0F9VI60_9ZZZZ</name>
<reference evidence="2" key="1">
    <citation type="journal article" date="2015" name="Nature">
        <title>Complex archaea that bridge the gap between prokaryotes and eukaryotes.</title>
        <authorList>
            <person name="Spang A."/>
            <person name="Saw J.H."/>
            <person name="Jorgensen S.L."/>
            <person name="Zaremba-Niedzwiedzka K."/>
            <person name="Martijn J."/>
            <person name="Lind A.E."/>
            <person name="van Eijk R."/>
            <person name="Schleper C."/>
            <person name="Guy L."/>
            <person name="Ettema T.J."/>
        </authorList>
    </citation>
    <scope>NUCLEOTIDE SEQUENCE</scope>
</reference>
<accession>A0A0F9VI60</accession>
<dbReference type="EMBL" id="LAZR01000522">
    <property type="protein sequence ID" value="KKN65523.1"/>
    <property type="molecule type" value="Genomic_DNA"/>
</dbReference>
<feature type="transmembrane region" description="Helical" evidence="1">
    <location>
        <begin position="51"/>
        <end position="71"/>
    </location>
</feature>
<proteinExistence type="predicted"/>
<sequence length="79" mass="8878">MSSVVSWVKKEIVYIKNSFIEIVKGVIFFILASSGFGASILLRYLGYNGTVIASLGLIVECISLFLCYFLLRKYLKSKD</sequence>
<organism evidence="2">
    <name type="scientific">marine sediment metagenome</name>
    <dbReference type="NCBI Taxonomy" id="412755"/>
    <lineage>
        <taxon>unclassified sequences</taxon>
        <taxon>metagenomes</taxon>
        <taxon>ecological metagenomes</taxon>
    </lineage>
</organism>
<feature type="transmembrane region" description="Helical" evidence="1">
    <location>
        <begin position="26"/>
        <end position="45"/>
    </location>
</feature>
<keyword evidence="1" id="KW-1133">Transmembrane helix</keyword>
<protein>
    <recommendedName>
        <fullName evidence="3">Polysaccharide biosynthesis protein C-terminal domain-containing protein</fullName>
    </recommendedName>
</protein>
<dbReference type="AlphaFoldDB" id="A0A0F9VI60"/>
<keyword evidence="1" id="KW-0812">Transmembrane</keyword>